<keyword evidence="3" id="KW-0326">Glycosidase</keyword>
<proteinExistence type="inferred from homology"/>
<gene>
    <name evidence="6" type="ORF">GCM10023314_18470</name>
</gene>
<dbReference type="Pfam" id="PF01229">
    <property type="entry name" value="Glyco_hydro_39"/>
    <property type="match status" value="1"/>
</dbReference>
<evidence type="ECO:0000259" key="5">
    <source>
        <dbReference type="Pfam" id="PF01229"/>
    </source>
</evidence>
<evidence type="ECO:0000256" key="3">
    <source>
        <dbReference type="ARBA" id="ARBA00023295"/>
    </source>
</evidence>
<keyword evidence="2" id="KW-0378">Hydrolase</keyword>
<feature type="region of interest" description="Disordered" evidence="4">
    <location>
        <begin position="35"/>
        <end position="54"/>
    </location>
</feature>
<reference evidence="7" key="1">
    <citation type="journal article" date="2019" name="Int. J. Syst. Evol. Microbiol.">
        <title>The Global Catalogue of Microorganisms (GCM) 10K type strain sequencing project: providing services to taxonomists for standard genome sequencing and annotation.</title>
        <authorList>
            <consortium name="The Broad Institute Genomics Platform"/>
            <consortium name="The Broad Institute Genome Sequencing Center for Infectious Disease"/>
            <person name="Wu L."/>
            <person name="Ma J."/>
        </authorList>
    </citation>
    <scope>NUCLEOTIDE SEQUENCE [LARGE SCALE GENOMIC DNA]</scope>
    <source>
        <strain evidence="7">JCM 18285</strain>
    </source>
</reference>
<evidence type="ECO:0000313" key="7">
    <source>
        <dbReference type="Proteomes" id="UP001501302"/>
    </source>
</evidence>
<dbReference type="Gene3D" id="3.20.20.80">
    <property type="entry name" value="Glycosidases"/>
    <property type="match status" value="1"/>
</dbReference>
<dbReference type="InterPro" id="IPR017853">
    <property type="entry name" value="GH"/>
</dbReference>
<sequence length="569" mass="64852">MNYLKKNTFFFFILLISVSTILYTCSKEDEVEKELEEEVIENPDPEPDPDPDLDILPQPNVDPDKVVTINTGSAVGEFYNFWSTRPMINQSRFNAPGFRTSLNTIKDYVKSYNLVRTMGGRTDNLNDFYKGVDASGNIITDFSELISTMRNFRSTGFKPRIVLSKVPWEMVAVKIVNTYGNTSPPDDYNLWRQYVNAFLTTLVNEFGMSEVKTWRFRVSTEPNYTPNHWNGTMQEYFKHYDITVDEVLKVIPDAIIGPGNMLTEGAATYTTQLIDHCATGTNYATGATGTKMDFFSISYYEKIDKNTVALPQLIEPYRNKLNSYSQFSNIPLDIQEFGMLRDENGVRGVSLTDATELGASWYARVADLAFEYRITEIYDWGQEIESVNSSNLPQGRRNVTKMFQKIEGGNRLVAIDNLSSTVHAGVIPVTKNGNIYLLVYNHNTSRNSTSKRTFFPQLEGGEITSNTRWKINEWTVDKENSIVMHELYKDIRAAGVSEKTNGRIYGNRPSDRFEDGWKNVLTSNLSKYEDLAKLSKTITDKFVEKKDGKLTLEVKLEPHSVKLIELIPE</sequence>
<feature type="domain" description="Glycosyl hydrolases family 39 N-terminal catalytic" evidence="5">
    <location>
        <begin position="67"/>
        <end position="333"/>
    </location>
</feature>
<protein>
    <recommendedName>
        <fullName evidence="5">Glycosyl hydrolases family 39 N-terminal catalytic domain-containing protein</fullName>
    </recommendedName>
</protein>
<comment type="similarity">
    <text evidence="1">Belongs to the glycosyl hydrolase 39 family.</text>
</comment>
<dbReference type="RefSeq" id="WP_345191657.1">
    <property type="nucleotide sequence ID" value="NZ_BAABJJ010000029.1"/>
</dbReference>
<keyword evidence="7" id="KW-1185">Reference proteome</keyword>
<organism evidence="6 7">
    <name type="scientific">Algibacter agarivorans</name>
    <dbReference type="NCBI Taxonomy" id="1109741"/>
    <lineage>
        <taxon>Bacteria</taxon>
        <taxon>Pseudomonadati</taxon>
        <taxon>Bacteroidota</taxon>
        <taxon>Flavobacteriia</taxon>
        <taxon>Flavobacteriales</taxon>
        <taxon>Flavobacteriaceae</taxon>
        <taxon>Algibacter</taxon>
    </lineage>
</organism>
<feature type="compositionally biased region" description="Acidic residues" evidence="4">
    <location>
        <begin position="35"/>
        <end position="53"/>
    </location>
</feature>
<dbReference type="Proteomes" id="UP001501302">
    <property type="component" value="Unassembled WGS sequence"/>
</dbReference>
<accession>A0ABP9GLE9</accession>
<comment type="caution">
    <text evidence="6">The sequence shown here is derived from an EMBL/GenBank/DDBJ whole genome shotgun (WGS) entry which is preliminary data.</text>
</comment>
<dbReference type="InterPro" id="IPR049166">
    <property type="entry name" value="GH39_cat"/>
</dbReference>
<dbReference type="EMBL" id="BAABJJ010000029">
    <property type="protein sequence ID" value="GAA4945589.1"/>
    <property type="molecule type" value="Genomic_DNA"/>
</dbReference>
<evidence type="ECO:0000256" key="1">
    <source>
        <dbReference type="ARBA" id="ARBA00008875"/>
    </source>
</evidence>
<dbReference type="SUPFAM" id="SSF51445">
    <property type="entry name" value="(Trans)glycosidases"/>
    <property type="match status" value="1"/>
</dbReference>
<evidence type="ECO:0000256" key="4">
    <source>
        <dbReference type="SAM" id="MobiDB-lite"/>
    </source>
</evidence>
<evidence type="ECO:0000256" key="2">
    <source>
        <dbReference type="ARBA" id="ARBA00022801"/>
    </source>
</evidence>
<name>A0ABP9GLE9_9FLAO</name>
<evidence type="ECO:0000313" key="6">
    <source>
        <dbReference type="EMBL" id="GAA4945589.1"/>
    </source>
</evidence>